<organism evidence="1">
    <name type="scientific">Zea mays</name>
    <name type="common">Maize</name>
    <dbReference type="NCBI Taxonomy" id="4577"/>
    <lineage>
        <taxon>Eukaryota</taxon>
        <taxon>Viridiplantae</taxon>
        <taxon>Streptophyta</taxon>
        <taxon>Embryophyta</taxon>
        <taxon>Tracheophyta</taxon>
        <taxon>Spermatophyta</taxon>
        <taxon>Magnoliopsida</taxon>
        <taxon>Liliopsida</taxon>
        <taxon>Poales</taxon>
        <taxon>Poaceae</taxon>
        <taxon>PACMAD clade</taxon>
        <taxon>Panicoideae</taxon>
        <taxon>Andropogonodae</taxon>
        <taxon>Andropogoneae</taxon>
        <taxon>Tripsacinae</taxon>
        <taxon>Zea</taxon>
    </lineage>
</organism>
<dbReference type="AlphaFoldDB" id="B6SH54"/>
<dbReference type="GeneID" id="103629851"/>
<evidence type="ECO:0000313" key="1">
    <source>
        <dbReference type="EMBL" id="ACG24187.1"/>
    </source>
</evidence>
<name>B6SH54_MAIZE</name>
<reference evidence="1" key="1">
    <citation type="journal article" date="2009" name="Plant Mol. Biol.">
        <title>Insights into corn genes derived from large-scale cDNA sequencing.</title>
        <authorList>
            <person name="Alexandrov N.N."/>
            <person name="Brover V.V."/>
            <person name="Freidin S."/>
            <person name="Troukhan M.E."/>
            <person name="Tatarinova T.V."/>
            <person name="Zhang H."/>
            <person name="Swaller T.J."/>
            <person name="Lu Y.P."/>
            <person name="Bouck J."/>
            <person name="Flavell R.B."/>
            <person name="Feldmann K.A."/>
        </authorList>
    </citation>
    <scope>NUCLEOTIDE SEQUENCE</scope>
</reference>
<accession>B6SH54</accession>
<proteinExistence type="evidence at transcript level"/>
<protein>
    <submittedName>
        <fullName evidence="1">Uncharacterized protein</fullName>
    </submittedName>
</protein>
<dbReference type="KEGG" id="zma:103629851"/>
<sequence length="198" mass="21680">MYYRCIRFNTNQEKNKVRDTFLLEQKDLSVLKIGAPDSVRCTRPYNFKPTTLGNSRARSAIIHRTVWCATGAMAICANGRLCKVNSVTAEVRAAKSESTGLSGVAPDCPVPQEDKAPTIDPAPNPNGWVTGGAPDKEQCLSGGAPDCQQPPQRLWKWLGAINIPPTTSFITIQAFQTSHSIQEQKTPLQDTSNRLNPL</sequence>
<dbReference type="RefSeq" id="XP_008649167.1">
    <property type="nucleotide sequence ID" value="XM_008650945.2"/>
</dbReference>
<dbReference type="EMBL" id="EU952069">
    <property type="protein sequence ID" value="ACG24187.1"/>
    <property type="molecule type" value="mRNA"/>
</dbReference>